<evidence type="ECO:0000256" key="3">
    <source>
        <dbReference type="ARBA" id="ARBA00022777"/>
    </source>
</evidence>
<evidence type="ECO:0000313" key="8">
    <source>
        <dbReference type="Proteomes" id="UP001230426"/>
    </source>
</evidence>
<dbReference type="PROSITE" id="PS50011">
    <property type="entry name" value="PROTEIN_KINASE_DOM"/>
    <property type="match status" value="1"/>
</dbReference>
<feature type="compositionally biased region" description="Gly residues" evidence="5">
    <location>
        <begin position="367"/>
        <end position="379"/>
    </location>
</feature>
<dbReference type="Gene3D" id="3.30.200.20">
    <property type="entry name" value="Phosphorylase Kinase, domain 1"/>
    <property type="match status" value="1"/>
</dbReference>
<name>A0ABT9R7G9_9ACTN</name>
<dbReference type="InterPro" id="IPR008271">
    <property type="entry name" value="Ser/Thr_kinase_AS"/>
</dbReference>
<keyword evidence="4" id="KW-0067">ATP-binding</keyword>
<dbReference type="InterPro" id="IPR000719">
    <property type="entry name" value="Prot_kinase_dom"/>
</dbReference>
<evidence type="ECO:0000256" key="1">
    <source>
        <dbReference type="ARBA" id="ARBA00022679"/>
    </source>
</evidence>
<dbReference type="SMART" id="SM00220">
    <property type="entry name" value="S_TKc"/>
    <property type="match status" value="1"/>
</dbReference>
<feature type="compositionally biased region" description="Basic and acidic residues" evidence="5">
    <location>
        <begin position="353"/>
        <end position="363"/>
    </location>
</feature>
<dbReference type="InterPro" id="IPR049511">
    <property type="entry name" value="PGH-like_rpt"/>
</dbReference>
<dbReference type="Gene3D" id="1.10.510.10">
    <property type="entry name" value="Transferase(Phosphotransferase) domain 1"/>
    <property type="match status" value="1"/>
</dbReference>
<protein>
    <recommendedName>
        <fullName evidence="6">Protein kinase domain-containing protein</fullName>
    </recommendedName>
</protein>
<sequence>MRQTQPLQPGDPTQIGRFRLTGRLGSGGQGVVFLGADEAGRRFAVKVPHLPNWADGELRERFARELETARRTAPAFTARIVEADLEGRQPYIVSEYIEGPSLGELVTAGGPLHQDAVHRLATGLASALAAIHQAGIVHRDVKPDNVLMGPDGPRLIDFGIARLPGITMTTSGQMLGTPLYMAPEVFNGERVGPAADVFAWGAVIAFAATGRHTFGGAEIPAIMHRILTEQPDLTALSEQIRPVVAAALAKQPADRPSSVDLMVRLVGGSSVPPSQLSTMDVTDAAVRRRRTRVLLAAGSTVLTLAAATGVVLAVRQAELGPGGGTTAQGSGSGSVERVRQPEPGGEGPSQDPAGKDGAGRPEQDPAGGNGDGKPGQDGGGKPEQDPAGKDGAGKPEQDPAGEDGGGRPEQEPAEDDGGDGSAGPLGESKPATGSPPAVWDGDVRAYYDVGAAEHGRRAGRLKAAGFRPLSISITDRGYTALWRKTPGVAYVTAHGLTGGEYQAFWDKWIAKGYVETVTAAHGTGPATVFALVMEKRPVDHVAYFGLTGAQLRTRNSEAARKGYIPLWITAYGTAGDPRYTATWVENTEGTDWHLTFGQTGKRFQAEFDRQARDNFRPDVTIAPDGKYTAVWKQQQSAWSCYSGLTAQRHVARLKQLRREGYRLTRLAAAQVGDEVRYSLLADKK</sequence>
<evidence type="ECO:0000256" key="5">
    <source>
        <dbReference type="SAM" id="MobiDB-lite"/>
    </source>
</evidence>
<proteinExistence type="predicted"/>
<evidence type="ECO:0000259" key="6">
    <source>
        <dbReference type="PROSITE" id="PS50011"/>
    </source>
</evidence>
<feature type="compositionally biased region" description="Gly residues" evidence="5">
    <location>
        <begin position="322"/>
        <end position="332"/>
    </location>
</feature>
<accession>A0ABT9R7G9</accession>
<comment type="caution">
    <text evidence="7">The sequence shown here is derived from an EMBL/GenBank/DDBJ whole genome shotgun (WGS) entry which is preliminary data.</text>
</comment>
<dbReference type="Pfam" id="PF00069">
    <property type="entry name" value="Pkinase"/>
    <property type="match status" value="1"/>
</dbReference>
<dbReference type="CDD" id="cd14014">
    <property type="entry name" value="STKc_PknB_like"/>
    <property type="match status" value="1"/>
</dbReference>
<dbReference type="SUPFAM" id="SSF56112">
    <property type="entry name" value="Protein kinase-like (PK-like)"/>
    <property type="match status" value="1"/>
</dbReference>
<evidence type="ECO:0000313" key="7">
    <source>
        <dbReference type="EMBL" id="MDP9865088.1"/>
    </source>
</evidence>
<reference evidence="7 8" key="1">
    <citation type="submission" date="2023-07" db="EMBL/GenBank/DDBJ databases">
        <title>Sequencing the genomes of 1000 actinobacteria strains.</title>
        <authorList>
            <person name="Klenk H.-P."/>
        </authorList>
    </citation>
    <scope>NUCLEOTIDE SEQUENCE [LARGE SCALE GENOMIC DNA]</scope>
    <source>
        <strain evidence="7 8">DSM 44109</strain>
    </source>
</reference>
<dbReference type="RefSeq" id="WP_306863917.1">
    <property type="nucleotide sequence ID" value="NZ_JAUSRB010000002.1"/>
</dbReference>
<gene>
    <name evidence="7" type="ORF">J2S55_004354</name>
</gene>
<dbReference type="EMBL" id="JAUSRB010000002">
    <property type="protein sequence ID" value="MDP9865088.1"/>
    <property type="molecule type" value="Genomic_DNA"/>
</dbReference>
<dbReference type="InterPro" id="IPR011009">
    <property type="entry name" value="Kinase-like_dom_sf"/>
</dbReference>
<dbReference type="Pfam" id="PF17660">
    <property type="entry name" value="BTRD1"/>
    <property type="match status" value="5"/>
</dbReference>
<dbReference type="PANTHER" id="PTHR43289:SF34">
    <property type="entry name" value="SERINE_THREONINE-PROTEIN KINASE YBDM-RELATED"/>
    <property type="match status" value="1"/>
</dbReference>
<feature type="domain" description="Protein kinase" evidence="6">
    <location>
        <begin position="18"/>
        <end position="271"/>
    </location>
</feature>
<evidence type="ECO:0000256" key="2">
    <source>
        <dbReference type="ARBA" id="ARBA00022741"/>
    </source>
</evidence>
<feature type="compositionally biased region" description="Basic and acidic residues" evidence="5">
    <location>
        <begin position="380"/>
        <end position="397"/>
    </location>
</feature>
<keyword evidence="2" id="KW-0547">Nucleotide-binding</keyword>
<feature type="region of interest" description="Disordered" evidence="5">
    <location>
        <begin position="322"/>
        <end position="441"/>
    </location>
</feature>
<organism evidence="7 8">
    <name type="scientific">Streptosporangium brasiliense</name>
    <dbReference type="NCBI Taxonomy" id="47480"/>
    <lineage>
        <taxon>Bacteria</taxon>
        <taxon>Bacillati</taxon>
        <taxon>Actinomycetota</taxon>
        <taxon>Actinomycetes</taxon>
        <taxon>Streptosporangiales</taxon>
        <taxon>Streptosporangiaceae</taxon>
        <taxon>Streptosporangium</taxon>
    </lineage>
</organism>
<dbReference type="PANTHER" id="PTHR43289">
    <property type="entry name" value="MITOGEN-ACTIVATED PROTEIN KINASE KINASE KINASE 20-RELATED"/>
    <property type="match status" value="1"/>
</dbReference>
<evidence type="ECO:0000256" key="4">
    <source>
        <dbReference type="ARBA" id="ARBA00022840"/>
    </source>
</evidence>
<keyword evidence="8" id="KW-1185">Reference proteome</keyword>
<dbReference type="Proteomes" id="UP001230426">
    <property type="component" value="Unassembled WGS sequence"/>
</dbReference>
<keyword evidence="3" id="KW-0418">Kinase</keyword>
<keyword evidence="1" id="KW-0808">Transferase</keyword>
<dbReference type="PROSITE" id="PS00108">
    <property type="entry name" value="PROTEIN_KINASE_ST"/>
    <property type="match status" value="1"/>
</dbReference>